<evidence type="ECO:0000256" key="5">
    <source>
        <dbReference type="PROSITE-ProRule" id="PRU00221"/>
    </source>
</evidence>
<dbReference type="InterPro" id="IPR036322">
    <property type="entry name" value="WD40_repeat_dom_sf"/>
</dbReference>
<protein>
    <recommendedName>
        <fullName evidence="6">ARMC9 CTLH-like domain-containing protein</fullName>
    </recommendedName>
</protein>
<dbReference type="PROSITE" id="PS50082">
    <property type="entry name" value="WD_REPEATS_2"/>
    <property type="match status" value="1"/>
</dbReference>
<dbReference type="Pfam" id="PF23138">
    <property type="entry name" value="CTLH_Armc9"/>
    <property type="match status" value="1"/>
</dbReference>
<comment type="similarity">
    <text evidence="3">Belongs to the WD repeat WDR91 family.</text>
</comment>
<gene>
    <name evidence="7" type="ORF">H4R26_003331</name>
</gene>
<name>A0A9W8EIM9_9FUNG</name>
<dbReference type="Gene3D" id="2.130.10.10">
    <property type="entry name" value="YVTN repeat-like/Quinoprotein amine dehydrogenase"/>
    <property type="match status" value="2"/>
</dbReference>
<keyword evidence="8" id="KW-1185">Reference proteome</keyword>
<reference evidence="7" key="1">
    <citation type="submission" date="2022-07" db="EMBL/GenBank/DDBJ databases">
        <title>Phylogenomic reconstructions and comparative analyses of Kickxellomycotina fungi.</title>
        <authorList>
            <person name="Reynolds N.K."/>
            <person name="Stajich J.E."/>
            <person name="Barry K."/>
            <person name="Grigoriev I.V."/>
            <person name="Crous P."/>
            <person name="Smith M.E."/>
        </authorList>
    </citation>
    <scope>NUCLEOTIDE SEQUENCE</scope>
    <source>
        <strain evidence="7">IMI 214461</strain>
    </source>
</reference>
<dbReference type="GO" id="GO:0045022">
    <property type="term" value="P:early endosome to late endosome transport"/>
    <property type="evidence" value="ECO:0007669"/>
    <property type="project" value="InterPro"/>
</dbReference>
<dbReference type="Proteomes" id="UP001150907">
    <property type="component" value="Unassembled WGS sequence"/>
</dbReference>
<dbReference type="Pfam" id="PF00400">
    <property type="entry name" value="WD40"/>
    <property type="match status" value="2"/>
</dbReference>
<evidence type="ECO:0000256" key="2">
    <source>
        <dbReference type="ARBA" id="ARBA00004414"/>
    </source>
</evidence>
<evidence type="ECO:0000256" key="3">
    <source>
        <dbReference type="ARBA" id="ARBA00006128"/>
    </source>
</evidence>
<dbReference type="InterPro" id="IPR015943">
    <property type="entry name" value="WD40/YVTN_repeat-like_dom_sf"/>
</dbReference>
<accession>A0A9W8EIM9</accession>
<dbReference type="GO" id="GO:0141039">
    <property type="term" value="F:phosphatidylinositol 3-kinase inhibitor activity"/>
    <property type="evidence" value="ECO:0007669"/>
    <property type="project" value="InterPro"/>
</dbReference>
<evidence type="ECO:0000256" key="1">
    <source>
        <dbReference type="ARBA" id="ARBA00004220"/>
    </source>
</evidence>
<dbReference type="PANTHER" id="PTHR13083">
    <property type="entry name" value="WD REPEAT-CONTAINING PROTEIN 91"/>
    <property type="match status" value="1"/>
</dbReference>
<dbReference type="AlphaFoldDB" id="A0A9W8EIM9"/>
<dbReference type="GO" id="GO:0031901">
    <property type="term" value="C:early endosome membrane"/>
    <property type="evidence" value="ECO:0007669"/>
    <property type="project" value="UniProtKB-SubCell"/>
</dbReference>
<dbReference type="PANTHER" id="PTHR13083:SF3">
    <property type="entry name" value="WD REPEAT-CONTAINING PROTEIN 91"/>
    <property type="match status" value="1"/>
</dbReference>
<proteinExistence type="inferred from homology"/>
<dbReference type="GO" id="GO:0031902">
    <property type="term" value="C:late endosome membrane"/>
    <property type="evidence" value="ECO:0007669"/>
    <property type="project" value="UniProtKB-SubCell"/>
</dbReference>
<keyword evidence="4" id="KW-0967">Endosome</keyword>
<dbReference type="EMBL" id="JANBQF010000256">
    <property type="protein sequence ID" value="KAJ2002972.1"/>
    <property type="molecule type" value="Genomic_DNA"/>
</dbReference>
<evidence type="ECO:0000313" key="8">
    <source>
        <dbReference type="Proteomes" id="UP001150907"/>
    </source>
</evidence>
<keyword evidence="5" id="KW-0853">WD repeat</keyword>
<feature type="repeat" description="WD" evidence="5">
    <location>
        <begin position="290"/>
        <end position="322"/>
    </location>
</feature>
<dbReference type="InterPro" id="IPR056327">
    <property type="entry name" value="ARMC9_CTLH-like_dom"/>
</dbReference>
<dbReference type="GO" id="GO:0051898">
    <property type="term" value="P:negative regulation of phosphatidylinositol 3-kinase/protein kinase B signal transduction"/>
    <property type="evidence" value="ECO:0007669"/>
    <property type="project" value="InterPro"/>
</dbReference>
<dbReference type="SMART" id="SM00320">
    <property type="entry name" value="WD40"/>
    <property type="match status" value="4"/>
</dbReference>
<dbReference type="OrthoDB" id="193023at2759"/>
<dbReference type="InterPro" id="IPR001680">
    <property type="entry name" value="WD40_rpt"/>
</dbReference>
<sequence>MSSHSPSAADYVLSAKVGIESVGYIDDLIREYLLFRGFKDTLRALEADLEQDHDKGFHAEKIVEELLAMASSLNVDGLLEYWQYLSYRFFSHLSSKYHRTTKMFEKRLIRLFLVSAVNAGKRELIRLFMDKHGKTLGQQGGDWIPWLGLEYVDNPSARPEFEAHFSDEWRASLRLALTDFVQTVFPAMAVPRIMLFDKDRREREALQHKVKLYEEHFKGETRITALEPSCAPPSFVEDHIGGVAVVRSPVLNAAATELATDSISAIDQSLGIIQTDEPSSMLKISQEDVFLEHNSGISMARFSPTGALIASYDDESILKIWSPDLTSSAPKLKNELDFTVNAMAWDKKHAHLLYLYSEDGYLHTLNTNTNLMSRQLLLEQRHPWIQSMQASSASSTLLTVSSAKPEGTSDLFLQIWDANANKTTASRRLTTAAESHGVCAALNHNGNLAALAYGTGLVRLLDTRSLETVATVNTKKKGVCSVEFSLDEDSLMAVTETGGLTQWSLRKESQMVAESSLSIVAGDGGAAAAADSRLDCERVAFTPDRESIVVAPRDQCLVFNVDSAALTDTMRRHKDLVSCIDFVADRSLSASDDGTIRVARYRKV</sequence>
<evidence type="ECO:0000259" key="6">
    <source>
        <dbReference type="Pfam" id="PF23138"/>
    </source>
</evidence>
<evidence type="ECO:0000256" key="4">
    <source>
        <dbReference type="ARBA" id="ARBA00022753"/>
    </source>
</evidence>
<dbReference type="InterPro" id="IPR039724">
    <property type="entry name" value="WDR91"/>
</dbReference>
<evidence type="ECO:0000313" key="7">
    <source>
        <dbReference type="EMBL" id="KAJ2002972.1"/>
    </source>
</evidence>
<comment type="subcellular location">
    <subcellularLocation>
        <location evidence="1">Early endosome membrane</location>
        <topology evidence="1">Peripheral membrane protein</topology>
    </subcellularLocation>
    <subcellularLocation>
        <location evidence="2">Late endosome membrane</location>
    </subcellularLocation>
</comment>
<organism evidence="7 8">
    <name type="scientific">Coemansia thaxteri</name>
    <dbReference type="NCBI Taxonomy" id="2663907"/>
    <lineage>
        <taxon>Eukaryota</taxon>
        <taxon>Fungi</taxon>
        <taxon>Fungi incertae sedis</taxon>
        <taxon>Zoopagomycota</taxon>
        <taxon>Kickxellomycotina</taxon>
        <taxon>Kickxellomycetes</taxon>
        <taxon>Kickxellales</taxon>
        <taxon>Kickxellaceae</taxon>
        <taxon>Coemansia</taxon>
    </lineage>
</organism>
<feature type="domain" description="ARMC9 CTLH-like" evidence="6">
    <location>
        <begin position="69"/>
        <end position="186"/>
    </location>
</feature>
<comment type="caution">
    <text evidence="7">The sequence shown here is derived from an EMBL/GenBank/DDBJ whole genome shotgun (WGS) entry which is preliminary data.</text>
</comment>
<dbReference type="SUPFAM" id="SSF50978">
    <property type="entry name" value="WD40 repeat-like"/>
    <property type="match status" value="1"/>
</dbReference>